<keyword evidence="4" id="KW-0689">Ribosomal protein</keyword>
<reference evidence="10" key="1">
    <citation type="submission" date="2014-09" db="EMBL/GenBank/DDBJ databases">
        <title>Genome sequence of the luminous mushroom Mycena chlorophos for searching fungal bioluminescence genes.</title>
        <authorList>
            <person name="Tanaka Y."/>
            <person name="Kasuga D."/>
            <person name="Oba Y."/>
            <person name="Hase S."/>
            <person name="Sato K."/>
            <person name="Oba Y."/>
            <person name="Sakakibara Y."/>
        </authorList>
    </citation>
    <scope>NUCLEOTIDE SEQUENCE</scope>
</reference>
<sequence length="615" mass="68327">MADPERSVSSQSSTIREEEVMAADYLDEPPVNEKDPFLVDSFDEGDPTNPMNWSRLRRWYLTALAGVLVLNATFASAARKLFPKLHPSEFTVIVSLRHRSAAHRTLSYVRRGRDARHITICGGLCRRPITMGSAFGKLWTTAYFHLAILGLYCATRGALAIAFSNTLQLFQVGAALSKNKASLLVFRFLGGIFAAAPLTNSGAILADIWDAGTRGKALAIFTLMPFAGPTLGPTVAGFIAVSGTDFRWVFWAGVCCIATIFTLPETYRPVLLARVAKKKREETGDTRYYAPIDRIHLTFLERAENVLGRPFKMLALEPMLLIITIYMSFVYGNLYLLFEAYPIVFTEGHGLNAGLSGLTFLPILVGGAAGVTVSVIYFNPRYERKAVELAPHSVPPEFRLEMALFAAPLYTVAFFWFGWTSYPSVSLWAPLMAGFPMGFAINWIFLSLFNYLIDTYLFMAASALAASTVVRSVFGAAFPLFATQMYKALNPRWASSLLGSSKSRANSVVTSDHHLDAFKMPPLALRGVVTKVGLMQKTATVLVSRWAVHPLTGKRMERSKKYLTHDPENKLRKEDIVVIRNCPPVSKLKRFKLETVLQSPEAEREALRAKMQQQQ</sequence>
<feature type="transmembrane region" description="Helical" evidence="9">
    <location>
        <begin position="400"/>
        <end position="419"/>
    </location>
</feature>
<comment type="subcellular location">
    <subcellularLocation>
        <location evidence="1">Membrane</location>
        <topology evidence="1">Multi-pass membrane protein</topology>
    </subcellularLocation>
</comment>
<dbReference type="PANTHER" id="PTHR23502:SF173">
    <property type="entry name" value="MFS-MULTIDRUG-RESISTANCE TRANSPORTER-RELATED"/>
    <property type="match status" value="1"/>
</dbReference>
<feature type="transmembrane region" description="Helical" evidence="9">
    <location>
        <begin position="248"/>
        <end position="270"/>
    </location>
</feature>
<keyword evidence="7" id="KW-0687">Ribonucleoprotein</keyword>
<feature type="transmembrane region" description="Helical" evidence="9">
    <location>
        <begin position="319"/>
        <end position="338"/>
    </location>
</feature>
<gene>
    <name evidence="10" type="ORF">MCHLO_01729</name>
</gene>
<evidence type="ECO:0000256" key="4">
    <source>
        <dbReference type="ARBA" id="ARBA00022980"/>
    </source>
</evidence>
<accession>A0ABQ0KYT6</accession>
<dbReference type="CDD" id="cd17323">
    <property type="entry name" value="MFS_Tpo1_MDR_like"/>
    <property type="match status" value="1"/>
</dbReference>
<dbReference type="InterPro" id="IPR012340">
    <property type="entry name" value="NA-bd_OB-fold"/>
</dbReference>
<keyword evidence="5 9" id="KW-1133">Transmembrane helix</keyword>
<evidence type="ECO:0000256" key="8">
    <source>
        <dbReference type="SAM" id="MobiDB-lite"/>
    </source>
</evidence>
<evidence type="ECO:0000256" key="5">
    <source>
        <dbReference type="ARBA" id="ARBA00022989"/>
    </source>
</evidence>
<name>A0ABQ0KYT6_MYCCL</name>
<dbReference type="InterPro" id="IPR011701">
    <property type="entry name" value="MFS"/>
</dbReference>
<keyword evidence="3 9" id="KW-0812">Transmembrane</keyword>
<evidence type="ECO:0000313" key="11">
    <source>
        <dbReference type="Proteomes" id="UP000815677"/>
    </source>
</evidence>
<dbReference type="CDD" id="cd00364">
    <property type="entry name" value="Ribosomal_uS17"/>
    <property type="match status" value="1"/>
</dbReference>
<feature type="transmembrane region" description="Helical" evidence="9">
    <location>
        <begin position="358"/>
        <end position="379"/>
    </location>
</feature>
<dbReference type="Proteomes" id="UP000815677">
    <property type="component" value="Unassembled WGS sequence"/>
</dbReference>
<evidence type="ECO:0000313" key="10">
    <source>
        <dbReference type="EMBL" id="GAT44087.1"/>
    </source>
</evidence>
<feature type="region of interest" description="Disordered" evidence="8">
    <location>
        <begin position="1"/>
        <end position="32"/>
    </location>
</feature>
<evidence type="ECO:0000256" key="1">
    <source>
        <dbReference type="ARBA" id="ARBA00004141"/>
    </source>
</evidence>
<evidence type="ECO:0000256" key="9">
    <source>
        <dbReference type="SAM" id="Phobius"/>
    </source>
</evidence>
<dbReference type="InterPro" id="IPR000266">
    <property type="entry name" value="Ribosomal_uS17"/>
</dbReference>
<evidence type="ECO:0000256" key="3">
    <source>
        <dbReference type="ARBA" id="ARBA00022692"/>
    </source>
</evidence>
<dbReference type="Pfam" id="PF00366">
    <property type="entry name" value="Ribosomal_S17"/>
    <property type="match status" value="1"/>
</dbReference>
<feature type="transmembrane region" description="Helical" evidence="9">
    <location>
        <begin position="59"/>
        <end position="78"/>
    </location>
</feature>
<evidence type="ECO:0000256" key="7">
    <source>
        <dbReference type="ARBA" id="ARBA00023274"/>
    </source>
</evidence>
<dbReference type="Gene3D" id="1.20.1250.20">
    <property type="entry name" value="MFS general substrate transporter like domains"/>
    <property type="match status" value="1"/>
</dbReference>
<feature type="transmembrane region" description="Helical" evidence="9">
    <location>
        <begin position="456"/>
        <end position="482"/>
    </location>
</feature>
<dbReference type="Pfam" id="PF07690">
    <property type="entry name" value="MFS_1"/>
    <property type="match status" value="1"/>
</dbReference>
<dbReference type="InterPro" id="IPR036259">
    <property type="entry name" value="MFS_trans_sf"/>
</dbReference>
<evidence type="ECO:0000256" key="2">
    <source>
        <dbReference type="ARBA" id="ARBA00010254"/>
    </source>
</evidence>
<evidence type="ECO:0000256" key="6">
    <source>
        <dbReference type="ARBA" id="ARBA00023136"/>
    </source>
</evidence>
<dbReference type="SUPFAM" id="SSF103473">
    <property type="entry name" value="MFS general substrate transporter"/>
    <property type="match status" value="1"/>
</dbReference>
<feature type="transmembrane region" description="Helical" evidence="9">
    <location>
        <begin position="425"/>
        <end position="449"/>
    </location>
</feature>
<keyword evidence="6 9" id="KW-0472">Membrane</keyword>
<organism evidence="10 11">
    <name type="scientific">Mycena chlorophos</name>
    <name type="common">Agaric fungus</name>
    <name type="synonym">Agaricus chlorophos</name>
    <dbReference type="NCBI Taxonomy" id="658473"/>
    <lineage>
        <taxon>Eukaryota</taxon>
        <taxon>Fungi</taxon>
        <taxon>Dikarya</taxon>
        <taxon>Basidiomycota</taxon>
        <taxon>Agaricomycotina</taxon>
        <taxon>Agaricomycetes</taxon>
        <taxon>Agaricomycetidae</taxon>
        <taxon>Agaricales</taxon>
        <taxon>Marasmiineae</taxon>
        <taxon>Mycenaceae</taxon>
        <taxon>Mycena</taxon>
    </lineage>
</organism>
<feature type="transmembrane region" description="Helical" evidence="9">
    <location>
        <begin position="218"/>
        <end position="242"/>
    </location>
</feature>
<feature type="transmembrane region" description="Helical" evidence="9">
    <location>
        <begin position="184"/>
        <end position="206"/>
    </location>
</feature>
<dbReference type="Gene3D" id="2.40.50.140">
    <property type="entry name" value="Nucleic acid-binding proteins"/>
    <property type="match status" value="1"/>
</dbReference>
<proteinExistence type="inferred from homology"/>
<comment type="similarity">
    <text evidence="2">Belongs to the universal ribosomal protein uS17 family.</text>
</comment>
<feature type="transmembrane region" description="Helical" evidence="9">
    <location>
        <begin position="143"/>
        <end position="164"/>
    </location>
</feature>
<dbReference type="PANTHER" id="PTHR23502">
    <property type="entry name" value="MAJOR FACILITATOR SUPERFAMILY"/>
    <property type="match status" value="1"/>
</dbReference>
<dbReference type="SUPFAM" id="SSF50249">
    <property type="entry name" value="Nucleic acid-binding proteins"/>
    <property type="match status" value="1"/>
</dbReference>
<dbReference type="EMBL" id="DF839580">
    <property type="protein sequence ID" value="GAT44087.1"/>
    <property type="molecule type" value="Genomic_DNA"/>
</dbReference>
<protein>
    <submittedName>
        <fullName evidence="10">Polyamine transporter 1</fullName>
    </submittedName>
</protein>
<keyword evidence="11" id="KW-1185">Reference proteome</keyword>